<reference evidence="1 2" key="1">
    <citation type="submission" date="2023-02" db="EMBL/GenBank/DDBJ databases">
        <title>LHISI_Scaffold_Assembly.</title>
        <authorList>
            <person name="Stuart O.P."/>
            <person name="Cleave R."/>
            <person name="Magrath M.J.L."/>
            <person name="Mikheyev A.S."/>
        </authorList>
    </citation>
    <scope>NUCLEOTIDE SEQUENCE [LARGE SCALE GENOMIC DNA]</scope>
    <source>
        <strain evidence="1">Daus_M_001</strain>
        <tissue evidence="1">Leg muscle</tissue>
    </source>
</reference>
<dbReference type="Proteomes" id="UP001159363">
    <property type="component" value="Chromosome 1"/>
</dbReference>
<dbReference type="EMBL" id="JARBHB010000001">
    <property type="protein sequence ID" value="KAJ8895684.1"/>
    <property type="molecule type" value="Genomic_DNA"/>
</dbReference>
<keyword evidence="2" id="KW-1185">Reference proteome</keyword>
<comment type="caution">
    <text evidence="1">The sequence shown here is derived from an EMBL/GenBank/DDBJ whole genome shotgun (WGS) entry which is preliminary data.</text>
</comment>
<protein>
    <submittedName>
        <fullName evidence="1">Uncharacterized protein</fullName>
    </submittedName>
</protein>
<proteinExistence type="predicted"/>
<evidence type="ECO:0000313" key="2">
    <source>
        <dbReference type="Proteomes" id="UP001159363"/>
    </source>
</evidence>
<evidence type="ECO:0000313" key="1">
    <source>
        <dbReference type="EMBL" id="KAJ8895684.1"/>
    </source>
</evidence>
<sequence length="233" mass="26381">MMAANLAVATRLRLDCSENHMQTASVLAEKALADPAQGKLFQVICWDLGQLRKCFHEDHLMVLVVFSKKEHNKRLEVSDDLYYKTMAVAETLAEAREKQEKATLLSEGGSGPRVTLPVRNCLHTSCTSKIEKLSDLKLSFQREPLSLKQYLPLTDENYRVAWSLLQKHYNNKCLMVSHQIKALASAPQVSVESWDPLLLHLHEGKLNISLQREWKLILTSPSTLPSLEEFIAS</sequence>
<dbReference type="InterPro" id="IPR005312">
    <property type="entry name" value="DUF1759"/>
</dbReference>
<dbReference type="Pfam" id="PF03564">
    <property type="entry name" value="DUF1759"/>
    <property type="match status" value="1"/>
</dbReference>
<organism evidence="1 2">
    <name type="scientific">Dryococelus australis</name>
    <dbReference type="NCBI Taxonomy" id="614101"/>
    <lineage>
        <taxon>Eukaryota</taxon>
        <taxon>Metazoa</taxon>
        <taxon>Ecdysozoa</taxon>
        <taxon>Arthropoda</taxon>
        <taxon>Hexapoda</taxon>
        <taxon>Insecta</taxon>
        <taxon>Pterygota</taxon>
        <taxon>Neoptera</taxon>
        <taxon>Polyneoptera</taxon>
        <taxon>Phasmatodea</taxon>
        <taxon>Verophasmatodea</taxon>
        <taxon>Anareolatae</taxon>
        <taxon>Phasmatidae</taxon>
        <taxon>Eurycanthinae</taxon>
        <taxon>Dryococelus</taxon>
    </lineage>
</organism>
<name>A0ABQ9IG73_9NEOP</name>
<accession>A0ABQ9IG73</accession>
<gene>
    <name evidence="1" type="ORF">PR048_001020</name>
</gene>